<organism evidence="1 2">
    <name type="scientific">Urocitellus parryii</name>
    <name type="common">Arctic ground squirrel</name>
    <name type="synonym">Spermophilus parryii</name>
    <dbReference type="NCBI Taxonomy" id="9999"/>
    <lineage>
        <taxon>Eukaryota</taxon>
        <taxon>Metazoa</taxon>
        <taxon>Chordata</taxon>
        <taxon>Craniata</taxon>
        <taxon>Vertebrata</taxon>
        <taxon>Euteleostomi</taxon>
        <taxon>Mammalia</taxon>
        <taxon>Eutheria</taxon>
        <taxon>Euarchontoglires</taxon>
        <taxon>Glires</taxon>
        <taxon>Rodentia</taxon>
        <taxon>Sciuromorpha</taxon>
        <taxon>Sciuridae</taxon>
        <taxon>Xerinae</taxon>
        <taxon>Marmotini</taxon>
        <taxon>Urocitellus</taxon>
    </lineage>
</organism>
<evidence type="ECO:0000313" key="1">
    <source>
        <dbReference type="Ensembl" id="ENSUPAP00010019790.1"/>
    </source>
</evidence>
<accession>A0A8D2HY69</accession>
<dbReference type="Proteomes" id="UP000694417">
    <property type="component" value="Unplaced"/>
</dbReference>
<reference evidence="1" key="2">
    <citation type="submission" date="2025-09" db="UniProtKB">
        <authorList>
            <consortium name="Ensembl"/>
        </authorList>
    </citation>
    <scope>IDENTIFICATION</scope>
</reference>
<reference evidence="1" key="1">
    <citation type="submission" date="2025-08" db="UniProtKB">
        <authorList>
            <consortium name="Ensembl"/>
        </authorList>
    </citation>
    <scope>IDENTIFICATION</scope>
</reference>
<evidence type="ECO:0000313" key="2">
    <source>
        <dbReference type="Proteomes" id="UP000694417"/>
    </source>
</evidence>
<sequence>LHIKKGHFLGPGIHPCFCHSYQNLKYFDFPFSLLNCVLPLCKNNSHVNTPSQFLFQVPSFVQVPILHFPYIFFRGLVTSFPFLQPCSPPFQPIFPPHSCATEVNFSIHIQY</sequence>
<proteinExistence type="predicted"/>
<dbReference type="Ensembl" id="ENSUPAT00010022503.1">
    <property type="protein sequence ID" value="ENSUPAP00010019790.1"/>
    <property type="gene ID" value="ENSUPAG00010015669.1"/>
</dbReference>
<keyword evidence="2" id="KW-1185">Reference proteome</keyword>
<dbReference type="AlphaFoldDB" id="A0A8D2HY69"/>
<protein>
    <submittedName>
        <fullName evidence="1">Uncharacterized protein</fullName>
    </submittedName>
</protein>
<name>A0A8D2HY69_UROPR</name>